<dbReference type="Proteomes" id="UP001432027">
    <property type="component" value="Unassembled WGS sequence"/>
</dbReference>
<sequence length="193" mass="21963">LQMSPRPARSRKTTARLQDSYVELKRLKVVTGDLPSSRNASHASPALMGTTGGEEHSGYSPIMEYLRRTDDTVFFKVFAGYVIKTYTGVLGDPDRLPRFRKEKWMKYDEVVNEDDPRLDSNAIEGSHSYYRTILHARPSLGRFIVSWRMNEATFFDRMTRAARGGDMRVAASRRAEMKKTLSDGKPAGKSWYG</sequence>
<name>A0AAV5T815_9BILA</name>
<evidence type="ECO:0000313" key="3">
    <source>
        <dbReference type="Proteomes" id="UP001432027"/>
    </source>
</evidence>
<accession>A0AAV5T815</accession>
<proteinExistence type="predicted"/>
<feature type="region of interest" description="Disordered" evidence="1">
    <location>
        <begin position="33"/>
        <end position="55"/>
    </location>
</feature>
<evidence type="ECO:0000256" key="1">
    <source>
        <dbReference type="SAM" id="MobiDB-lite"/>
    </source>
</evidence>
<comment type="caution">
    <text evidence="2">The sequence shown here is derived from an EMBL/GenBank/DDBJ whole genome shotgun (WGS) entry which is preliminary data.</text>
</comment>
<feature type="non-terminal residue" evidence="2">
    <location>
        <position position="1"/>
    </location>
</feature>
<evidence type="ECO:0000313" key="2">
    <source>
        <dbReference type="EMBL" id="GMS90278.1"/>
    </source>
</evidence>
<protein>
    <submittedName>
        <fullName evidence="2">Uncharacterized protein</fullName>
    </submittedName>
</protein>
<dbReference type="EMBL" id="BTSX01000003">
    <property type="protein sequence ID" value="GMS90278.1"/>
    <property type="molecule type" value="Genomic_DNA"/>
</dbReference>
<dbReference type="AlphaFoldDB" id="A0AAV5T815"/>
<feature type="non-terminal residue" evidence="2">
    <location>
        <position position="193"/>
    </location>
</feature>
<gene>
    <name evidence="2" type="ORF">PENTCL1PPCAC_12453</name>
</gene>
<keyword evidence="3" id="KW-1185">Reference proteome</keyword>
<organism evidence="2 3">
    <name type="scientific">Pristionchus entomophagus</name>
    <dbReference type="NCBI Taxonomy" id="358040"/>
    <lineage>
        <taxon>Eukaryota</taxon>
        <taxon>Metazoa</taxon>
        <taxon>Ecdysozoa</taxon>
        <taxon>Nematoda</taxon>
        <taxon>Chromadorea</taxon>
        <taxon>Rhabditida</taxon>
        <taxon>Rhabditina</taxon>
        <taxon>Diplogasteromorpha</taxon>
        <taxon>Diplogasteroidea</taxon>
        <taxon>Neodiplogasteridae</taxon>
        <taxon>Pristionchus</taxon>
    </lineage>
</organism>
<reference evidence="2" key="1">
    <citation type="submission" date="2023-10" db="EMBL/GenBank/DDBJ databases">
        <title>Genome assembly of Pristionchus species.</title>
        <authorList>
            <person name="Yoshida K."/>
            <person name="Sommer R.J."/>
        </authorList>
    </citation>
    <scope>NUCLEOTIDE SEQUENCE</scope>
    <source>
        <strain evidence="2">RS0144</strain>
    </source>
</reference>